<dbReference type="PANTHER" id="PTHR30246">
    <property type="entry name" value="2-KETO-3-DEOXY-6-PHOSPHOGLUCONATE ALDOLASE"/>
    <property type="match status" value="1"/>
</dbReference>
<dbReference type="PANTHER" id="PTHR30246:SF1">
    <property type="entry name" value="2-DEHYDRO-3-DEOXY-6-PHOSPHOGALACTONATE ALDOLASE-RELATED"/>
    <property type="match status" value="1"/>
</dbReference>
<gene>
    <name evidence="6" type="ORF">DO83_08465</name>
</gene>
<reference evidence="6 7" key="1">
    <citation type="journal article" date="2016" name="Sci. Rep.">
        <title>Accelerated dysbiosis of gut microbiota during aggravation of DSS-induced colitis by a butyrate-producing bacterium.</title>
        <authorList>
            <person name="Zhang Q."/>
            <person name="Wu Y."/>
            <person name="Wang J."/>
            <person name="Wu G."/>
            <person name="Long W."/>
            <person name="Xue Z."/>
            <person name="Wang L."/>
            <person name="Zhang X."/>
            <person name="Pang X."/>
            <person name="Zhao Y."/>
            <person name="Zhao L."/>
            <person name="Zhang C."/>
        </authorList>
    </citation>
    <scope>NUCLEOTIDE SEQUENCE [LARGE SCALE GENOMIC DNA]</scope>
    <source>
        <strain evidence="6 7">BPB5</strain>
    </source>
</reference>
<dbReference type="EMBL" id="CP012098">
    <property type="protein sequence ID" value="AQP39614.1"/>
    <property type="molecule type" value="Genomic_DNA"/>
</dbReference>
<sequence>MCKLLDYKIIAIARGIDEAHIIPTIQALIDGGIKAVELPLSHSSKESYKETLNIIKKAHDTFGDKIYLGAGTVLSTKEVEDAARAGAEYMISPNMNVDVIKKTKELGKGSMPGALTTTEVVTAYEAGADVVKIFPAGNFGESYIKALQGPCDFIPYAAVGGVNADNMKSLMEAGYNMVAVGGNLVNKDLVIKEDYQKITELAKQYVQNI</sequence>
<proteinExistence type="inferred from homology"/>
<dbReference type="Pfam" id="PF01081">
    <property type="entry name" value="Aldolase"/>
    <property type="match status" value="1"/>
</dbReference>
<evidence type="ECO:0000313" key="7">
    <source>
        <dbReference type="Proteomes" id="UP000188159"/>
    </source>
</evidence>
<dbReference type="AlphaFoldDB" id="A0A1Q2C7D3"/>
<evidence type="ECO:0000256" key="2">
    <source>
        <dbReference type="ARBA" id="ARBA00006906"/>
    </source>
</evidence>
<evidence type="ECO:0000313" key="6">
    <source>
        <dbReference type="EMBL" id="AQP39614.1"/>
    </source>
</evidence>
<dbReference type="InterPro" id="IPR013785">
    <property type="entry name" value="Aldolase_TIM"/>
</dbReference>
<dbReference type="Gene3D" id="3.20.20.70">
    <property type="entry name" value="Aldolase class I"/>
    <property type="match status" value="1"/>
</dbReference>
<evidence type="ECO:0000256" key="4">
    <source>
        <dbReference type="ARBA" id="ARBA00023239"/>
    </source>
</evidence>
<evidence type="ECO:0000256" key="5">
    <source>
        <dbReference type="ARBA" id="ARBA00023277"/>
    </source>
</evidence>
<dbReference type="Proteomes" id="UP000188159">
    <property type="component" value="Chromosome"/>
</dbReference>
<comment type="pathway">
    <text evidence="1">Carbohydrate acid metabolism.</text>
</comment>
<dbReference type="GO" id="GO:0016829">
    <property type="term" value="F:lyase activity"/>
    <property type="evidence" value="ECO:0007669"/>
    <property type="project" value="UniProtKB-KW"/>
</dbReference>
<evidence type="ECO:0000256" key="1">
    <source>
        <dbReference type="ARBA" id="ARBA00004761"/>
    </source>
</evidence>
<dbReference type="RefSeq" id="WP_009264188.1">
    <property type="nucleotide sequence ID" value="NZ_CAXSPF010000031.1"/>
</dbReference>
<comment type="similarity">
    <text evidence="2">Belongs to the KHG/KDPG aldolase family.</text>
</comment>
<keyword evidence="4" id="KW-0456">Lyase</keyword>
<comment type="subunit">
    <text evidence="3">Homotrimer.</text>
</comment>
<protein>
    <submittedName>
        <fullName evidence="6">2-dehydro-3-deoxyphosphogluconate aldolase</fullName>
    </submittedName>
</protein>
<keyword evidence="5" id="KW-0119">Carbohydrate metabolism</keyword>
<name>A0A1Q2C7D3_ANAHA</name>
<evidence type="ECO:0000256" key="3">
    <source>
        <dbReference type="ARBA" id="ARBA00011233"/>
    </source>
</evidence>
<dbReference type="CDD" id="cd00452">
    <property type="entry name" value="KDPG_aldolase"/>
    <property type="match status" value="1"/>
</dbReference>
<accession>A0A1Q2C7D3</accession>
<organism evidence="6 7">
    <name type="scientific">Anaerostipes hadrus</name>
    <dbReference type="NCBI Taxonomy" id="649756"/>
    <lineage>
        <taxon>Bacteria</taxon>
        <taxon>Bacillati</taxon>
        <taxon>Bacillota</taxon>
        <taxon>Clostridia</taxon>
        <taxon>Lachnospirales</taxon>
        <taxon>Lachnospiraceae</taxon>
        <taxon>Anaerostipes</taxon>
    </lineage>
</organism>
<dbReference type="InterPro" id="IPR000887">
    <property type="entry name" value="Aldlse_KDPG_KHG"/>
</dbReference>
<dbReference type="SUPFAM" id="SSF51569">
    <property type="entry name" value="Aldolase"/>
    <property type="match status" value="1"/>
</dbReference>